<dbReference type="KEGG" id="ifn:GM661_11180"/>
<organism evidence="2 3">
    <name type="scientific">Iocasia fonsfrigidae</name>
    <dbReference type="NCBI Taxonomy" id="2682810"/>
    <lineage>
        <taxon>Bacteria</taxon>
        <taxon>Bacillati</taxon>
        <taxon>Bacillota</taxon>
        <taxon>Clostridia</taxon>
        <taxon>Halanaerobiales</taxon>
        <taxon>Halanaerobiaceae</taxon>
        <taxon>Iocasia</taxon>
    </lineage>
</organism>
<evidence type="ECO:0000256" key="1">
    <source>
        <dbReference type="SAM" id="Coils"/>
    </source>
</evidence>
<keyword evidence="1" id="KW-0175">Coiled coil</keyword>
<accession>A0A8A7KAL0</accession>
<evidence type="ECO:0000313" key="3">
    <source>
        <dbReference type="Proteomes" id="UP000665020"/>
    </source>
</evidence>
<sequence length="229" mass="24429">MVKLWVKTLQTTYNASGAAAAARQGNVVMIVDVIDMSTTSEAVLEAGAITVLGASPDNNTVPVTVNPEKIGYFAGKKALKHDTTVIVAAEPRLIQNEKDRLKEIQQVLKGIERAGAELEEVVPNIGREVVELADFANKIVVVVSPSGGTAYDAAYNYGAPEVITGTIARTNNMNGSFAARVAAERAIEKALKFKRGITVVAASSNSMEDVQACQYICQEIINNGFLKMN</sequence>
<name>A0A8A7KAL0_9FIRM</name>
<evidence type="ECO:0000313" key="2">
    <source>
        <dbReference type="EMBL" id="QTL98491.1"/>
    </source>
</evidence>
<reference evidence="2" key="1">
    <citation type="submission" date="2019-12" db="EMBL/GenBank/DDBJ databases">
        <authorList>
            <person name="zhang j."/>
            <person name="sun C.M."/>
        </authorList>
    </citation>
    <scope>NUCLEOTIDE SEQUENCE</scope>
    <source>
        <strain evidence="2">NS-1</strain>
    </source>
</reference>
<gene>
    <name evidence="2" type="ORF">GM661_11180</name>
</gene>
<dbReference type="EMBL" id="CP046640">
    <property type="protein sequence ID" value="QTL98491.1"/>
    <property type="molecule type" value="Genomic_DNA"/>
</dbReference>
<proteinExistence type="predicted"/>
<dbReference type="RefSeq" id="WP_230866911.1">
    <property type="nucleotide sequence ID" value="NZ_CP046640.1"/>
</dbReference>
<dbReference type="Proteomes" id="UP000665020">
    <property type="component" value="Chromosome"/>
</dbReference>
<keyword evidence="3" id="KW-1185">Reference proteome</keyword>
<dbReference type="AlphaFoldDB" id="A0A8A7KAL0"/>
<protein>
    <submittedName>
        <fullName evidence="2">Uncharacterized protein</fullName>
    </submittedName>
</protein>
<feature type="coiled-coil region" evidence="1">
    <location>
        <begin position="94"/>
        <end position="121"/>
    </location>
</feature>